<dbReference type="InterPro" id="IPR050445">
    <property type="entry name" value="Bact_polysacc_biosynth/exp"/>
</dbReference>
<evidence type="ECO:0000256" key="4">
    <source>
        <dbReference type="ARBA" id="ARBA00022840"/>
    </source>
</evidence>
<organism evidence="8 9">
    <name type="scientific">Frigoriglobus tundricola</name>
    <dbReference type="NCBI Taxonomy" id="2774151"/>
    <lineage>
        <taxon>Bacteria</taxon>
        <taxon>Pseudomonadati</taxon>
        <taxon>Planctomycetota</taxon>
        <taxon>Planctomycetia</taxon>
        <taxon>Gemmatales</taxon>
        <taxon>Gemmataceae</taxon>
        <taxon>Frigoriglobus</taxon>
    </lineage>
</organism>
<keyword evidence="3" id="KW-0418">Kinase</keyword>
<keyword evidence="6" id="KW-0175">Coiled coil</keyword>
<dbReference type="AlphaFoldDB" id="A0A6M5Z0K7"/>
<dbReference type="GO" id="GO:0004713">
    <property type="term" value="F:protein tyrosine kinase activity"/>
    <property type="evidence" value="ECO:0007669"/>
    <property type="project" value="UniProtKB-KW"/>
</dbReference>
<evidence type="ECO:0000313" key="9">
    <source>
        <dbReference type="Proteomes" id="UP000503447"/>
    </source>
</evidence>
<evidence type="ECO:0000259" key="7">
    <source>
        <dbReference type="Pfam" id="PF13614"/>
    </source>
</evidence>
<accession>A0A6M5Z0K7</accession>
<dbReference type="InterPro" id="IPR027417">
    <property type="entry name" value="P-loop_NTPase"/>
</dbReference>
<name>A0A6M5Z0K7_9BACT</name>
<feature type="coiled-coil region" evidence="6">
    <location>
        <begin position="377"/>
        <end position="411"/>
    </location>
</feature>
<dbReference type="PANTHER" id="PTHR32309">
    <property type="entry name" value="TYROSINE-PROTEIN KINASE"/>
    <property type="match status" value="1"/>
</dbReference>
<dbReference type="RefSeq" id="WP_171474608.1">
    <property type="nucleotide sequence ID" value="NZ_CP053452.2"/>
</dbReference>
<dbReference type="EMBL" id="CP053452">
    <property type="protein sequence ID" value="QJW99688.1"/>
    <property type="molecule type" value="Genomic_DNA"/>
</dbReference>
<feature type="domain" description="AAA" evidence="7">
    <location>
        <begin position="566"/>
        <end position="685"/>
    </location>
</feature>
<dbReference type="KEGG" id="ftj:FTUN_7309"/>
<gene>
    <name evidence="8" type="ORF">FTUN_7309</name>
</gene>
<evidence type="ECO:0000256" key="3">
    <source>
        <dbReference type="ARBA" id="ARBA00022777"/>
    </source>
</evidence>
<sequence>MSLALPPSGSEQPRGTLSPAAQADRLLPALGVGGPPVAEPPALKQTITPGALLAALRRRWQTALGVALVLGAGFAAAVWVLRPDKYTSVALLQVSSAELKVIQEGSRSNDGGIYMRTQLALIKSRPVLQDAVSSAEVRSLRLVAAQSDPVEWLEKQLVVEQVPSTELVRVSMSSRGSGDDLRPIVHAVVRSYMSKSIEVEVDEKFKHLELLKTIALNYQIEIDKQRSSLKSAMTLNVGATSSDPKIVAYLQSNLMEQHSDAKRRERAIESQKQELQLKIDAARARLERPAPKEAGAPNDRVDPLLERELDLDPRIAAADKKVSDLRERIQEFELRAAPTTTARGMFQQPLAEAEKAAAAIRAERRKELVARNQKLVGENLKQLVADCEAERNALEQRLRDCQDYANGLNAQITNLGIDAIEVENKRNRIARAEQFLGMIWEQKERLTLEIQGDKTTKSIARKRVREVAPAEKGEILNKFGRHIEAAGGGVFGVLFGLLTISVLDHRRNRIHSPADVSKGLRLRVIGALPKLSGAQSASLARSLAESVDALRTTLLHLHSAPQGTVLMVASSGAGEGKTTLATALAASLARARCRTLIVDCDLRAPSLHRLFGVAQTPGVCEVLSRTARVEAVIRPTAAECLDVLAAGEMSEAAAAGLASPGAVQRLIEELRGRYDFIVIDSSPLMLVPDAMMVAGCVDGLLYSVRPGISRVAEVHAGYERLREHRMPFLGVVVNGVPQSHAYAPGYGRSIVPVATVVETGQPL</sequence>
<dbReference type="PANTHER" id="PTHR32309:SF31">
    <property type="entry name" value="CAPSULAR EXOPOLYSACCHARIDE FAMILY"/>
    <property type="match status" value="1"/>
</dbReference>
<reference evidence="9" key="1">
    <citation type="submission" date="2020-05" db="EMBL/GenBank/DDBJ databases">
        <title>Frigoriglobus tundricola gen. nov., sp. nov., a psychrotolerant cellulolytic planctomycete of the family Gemmataceae with two divergent copies of 16S rRNA gene.</title>
        <authorList>
            <person name="Kulichevskaya I.S."/>
            <person name="Ivanova A.A."/>
            <person name="Naumoff D.G."/>
            <person name="Beletsky A.V."/>
            <person name="Rijpstra W.I.C."/>
            <person name="Sinninghe Damste J.S."/>
            <person name="Mardanov A.V."/>
            <person name="Ravin N.V."/>
            <person name="Dedysh S.N."/>
        </authorList>
    </citation>
    <scope>NUCLEOTIDE SEQUENCE [LARGE SCALE GENOMIC DNA]</scope>
    <source>
        <strain evidence="9">PL17</strain>
    </source>
</reference>
<proteinExistence type="predicted"/>
<dbReference type="CDD" id="cd05387">
    <property type="entry name" value="BY-kinase"/>
    <property type="match status" value="1"/>
</dbReference>
<protein>
    <recommendedName>
        <fullName evidence="7">AAA domain-containing protein</fullName>
    </recommendedName>
</protein>
<dbReference type="InterPro" id="IPR025669">
    <property type="entry name" value="AAA_dom"/>
</dbReference>
<evidence type="ECO:0000256" key="6">
    <source>
        <dbReference type="SAM" id="Coils"/>
    </source>
</evidence>
<evidence type="ECO:0000256" key="2">
    <source>
        <dbReference type="ARBA" id="ARBA00022741"/>
    </source>
</evidence>
<evidence type="ECO:0000313" key="8">
    <source>
        <dbReference type="EMBL" id="QJW99688.1"/>
    </source>
</evidence>
<keyword evidence="4" id="KW-0067">ATP-binding</keyword>
<keyword evidence="9" id="KW-1185">Reference proteome</keyword>
<dbReference type="Proteomes" id="UP000503447">
    <property type="component" value="Chromosome"/>
</dbReference>
<keyword evidence="1" id="KW-0808">Transferase</keyword>
<dbReference type="InterPro" id="IPR005702">
    <property type="entry name" value="Wzc-like_C"/>
</dbReference>
<keyword evidence="2" id="KW-0547">Nucleotide-binding</keyword>
<dbReference type="SUPFAM" id="SSF52540">
    <property type="entry name" value="P-loop containing nucleoside triphosphate hydrolases"/>
    <property type="match status" value="1"/>
</dbReference>
<feature type="coiled-coil region" evidence="6">
    <location>
        <begin position="258"/>
        <end position="285"/>
    </location>
</feature>
<dbReference type="NCBIfam" id="TIGR01007">
    <property type="entry name" value="eps_fam"/>
    <property type="match status" value="1"/>
</dbReference>
<evidence type="ECO:0000256" key="1">
    <source>
        <dbReference type="ARBA" id="ARBA00022679"/>
    </source>
</evidence>
<dbReference type="GO" id="GO:0005524">
    <property type="term" value="F:ATP binding"/>
    <property type="evidence" value="ECO:0007669"/>
    <property type="project" value="UniProtKB-KW"/>
</dbReference>
<evidence type="ECO:0000256" key="5">
    <source>
        <dbReference type="ARBA" id="ARBA00023137"/>
    </source>
</evidence>
<dbReference type="Pfam" id="PF13614">
    <property type="entry name" value="AAA_31"/>
    <property type="match status" value="1"/>
</dbReference>
<dbReference type="Gene3D" id="3.40.50.300">
    <property type="entry name" value="P-loop containing nucleotide triphosphate hydrolases"/>
    <property type="match status" value="1"/>
</dbReference>
<keyword evidence="5" id="KW-0829">Tyrosine-protein kinase</keyword>